<dbReference type="PROSITE" id="PS51257">
    <property type="entry name" value="PROKAR_LIPOPROTEIN"/>
    <property type="match status" value="1"/>
</dbReference>
<organism evidence="1 2">
    <name type="scientific">Pedobacter roseus</name>
    <dbReference type="NCBI Taxonomy" id="336820"/>
    <lineage>
        <taxon>Bacteria</taxon>
        <taxon>Pseudomonadati</taxon>
        <taxon>Bacteroidota</taxon>
        <taxon>Sphingobacteriia</taxon>
        <taxon>Sphingobacteriales</taxon>
        <taxon>Sphingobacteriaceae</taxon>
        <taxon>Pedobacter</taxon>
    </lineage>
</organism>
<keyword evidence="2" id="KW-1185">Reference proteome</keyword>
<reference evidence="1 2" key="1">
    <citation type="submission" date="2020-08" db="EMBL/GenBank/DDBJ databases">
        <title>Genome sequence of Pedobacter roseus KACC 11594T.</title>
        <authorList>
            <person name="Hyun D.-W."/>
            <person name="Bae J.-W."/>
        </authorList>
    </citation>
    <scope>NUCLEOTIDE SEQUENCE [LARGE SCALE GENOMIC DNA]</scope>
    <source>
        <strain evidence="1 2">KACC 11594</strain>
    </source>
</reference>
<protein>
    <submittedName>
        <fullName evidence="1">YncE family protein</fullName>
    </submittedName>
</protein>
<dbReference type="InterPro" id="IPR051200">
    <property type="entry name" value="Host-pathogen_enzymatic-act"/>
</dbReference>
<dbReference type="Proteomes" id="UP000515806">
    <property type="component" value="Chromosome"/>
</dbReference>
<sequence length="375" mass="41853">MRPLKSTIYILLLLIIGACRKDPQPLPSEISRVEPEPTSAIKGFYLVNEGNMNMNKASLDYMDLVNGIYTRNLYNQVNPEVTKGLGDVGNDIGRYGNKLYVVVNVSNKVEVLNVKTGKKIGQINITNCRYITFSNGKAYVSAYLGKVGDPKAPNGIVAEIDTAALIINRTVEVGRQPEEMAIIGTKLYVANSGGYSPPDYEHTVSVIDLPSLKEIKRIEVAINLHRIKADRYGDLYVTSRGDYYTITSKLFVIDTQTDQIKKVFNIAAGNLVIDDDYAYIYSTEWNYIEGKNKISYNMINVKDETIMERKFITDGTDKDIKIPYGIAVNPTSKDVYVTDAKDYVTPGKLHCYSPEGRLKWSVTTGDIPAHIAFIN</sequence>
<dbReference type="Gene3D" id="2.130.10.10">
    <property type="entry name" value="YVTN repeat-like/Quinoprotein amine dehydrogenase"/>
    <property type="match status" value="1"/>
</dbReference>
<dbReference type="PANTHER" id="PTHR47197:SF3">
    <property type="entry name" value="DIHYDRO-HEME D1 DEHYDROGENASE"/>
    <property type="match status" value="1"/>
</dbReference>
<evidence type="ECO:0000313" key="2">
    <source>
        <dbReference type="Proteomes" id="UP000515806"/>
    </source>
</evidence>
<dbReference type="SUPFAM" id="SSF51004">
    <property type="entry name" value="C-terminal (heme d1) domain of cytochrome cd1-nitrite reductase"/>
    <property type="match status" value="1"/>
</dbReference>
<dbReference type="InterPro" id="IPR031815">
    <property type="entry name" value="DUF5074"/>
</dbReference>
<accession>A0A7G9QMF5</accession>
<gene>
    <name evidence="1" type="ORF">H9L23_10840</name>
</gene>
<dbReference type="AlphaFoldDB" id="A0A7G9QMF5"/>
<dbReference type="Pfam" id="PF16819">
    <property type="entry name" value="DUF5074"/>
    <property type="match status" value="1"/>
</dbReference>
<dbReference type="InterPro" id="IPR015943">
    <property type="entry name" value="WD40/YVTN_repeat-like_dom_sf"/>
</dbReference>
<name>A0A7G9QMF5_9SPHI</name>
<dbReference type="EMBL" id="CP060723">
    <property type="protein sequence ID" value="QNN44530.1"/>
    <property type="molecule type" value="Genomic_DNA"/>
</dbReference>
<proteinExistence type="predicted"/>
<evidence type="ECO:0000313" key="1">
    <source>
        <dbReference type="EMBL" id="QNN44530.1"/>
    </source>
</evidence>
<dbReference type="RefSeq" id="WP_187594971.1">
    <property type="nucleotide sequence ID" value="NZ_CP060723.1"/>
</dbReference>
<dbReference type="InterPro" id="IPR011048">
    <property type="entry name" value="Haem_d1_sf"/>
</dbReference>
<dbReference type="KEGG" id="proe:H9L23_10840"/>
<dbReference type="PANTHER" id="PTHR47197">
    <property type="entry name" value="PROTEIN NIRF"/>
    <property type="match status" value="1"/>
</dbReference>